<dbReference type="EMBL" id="LGUA01001399">
    <property type="protein sequence ID" value="OAX78636.1"/>
    <property type="molecule type" value="Genomic_DNA"/>
</dbReference>
<accession>A0A1B7NPN7</accession>
<feature type="region of interest" description="Disordered" evidence="1">
    <location>
        <begin position="1"/>
        <end position="49"/>
    </location>
</feature>
<protein>
    <submittedName>
        <fullName evidence="2">Uncharacterized protein</fullName>
    </submittedName>
</protein>
<sequence>MGNGERATSDVIQDDSEGQSRCQNGKVEEESALESHAPNNEKLRGQAKGVEIEKVGERYRTSGLESLGPGEQVAGQQQAAASLLQLRVASVIGSVCLAAVTSLLCPLEYRVGSASSECGWLARRLDGRSKGEKCREGTEIGRIDAMRG</sequence>
<evidence type="ECO:0000256" key="1">
    <source>
        <dbReference type="SAM" id="MobiDB-lite"/>
    </source>
</evidence>
<organism evidence="2 3">
    <name type="scientific">Emergomyces africanus</name>
    <dbReference type="NCBI Taxonomy" id="1955775"/>
    <lineage>
        <taxon>Eukaryota</taxon>
        <taxon>Fungi</taxon>
        <taxon>Dikarya</taxon>
        <taxon>Ascomycota</taxon>
        <taxon>Pezizomycotina</taxon>
        <taxon>Eurotiomycetes</taxon>
        <taxon>Eurotiomycetidae</taxon>
        <taxon>Onygenales</taxon>
        <taxon>Ajellomycetaceae</taxon>
        <taxon>Emergomyces</taxon>
    </lineage>
</organism>
<gene>
    <name evidence="2" type="ORF">ACJ72_07055</name>
</gene>
<dbReference type="AlphaFoldDB" id="A0A1B7NPN7"/>
<name>A0A1B7NPN7_9EURO</name>
<evidence type="ECO:0000313" key="2">
    <source>
        <dbReference type="EMBL" id="OAX78636.1"/>
    </source>
</evidence>
<proteinExistence type="predicted"/>
<feature type="compositionally biased region" description="Basic and acidic residues" evidence="1">
    <location>
        <begin position="39"/>
        <end position="49"/>
    </location>
</feature>
<keyword evidence="3" id="KW-1185">Reference proteome</keyword>
<dbReference type="OrthoDB" id="10619394at2759"/>
<comment type="caution">
    <text evidence="2">The sequence shown here is derived from an EMBL/GenBank/DDBJ whole genome shotgun (WGS) entry which is preliminary data.</text>
</comment>
<dbReference type="Proteomes" id="UP000091918">
    <property type="component" value="Unassembled WGS sequence"/>
</dbReference>
<evidence type="ECO:0000313" key="3">
    <source>
        <dbReference type="Proteomes" id="UP000091918"/>
    </source>
</evidence>
<reference evidence="2 3" key="1">
    <citation type="submission" date="2015-07" db="EMBL/GenBank/DDBJ databases">
        <title>Emmonsia species relationships and genome sequence.</title>
        <authorList>
            <person name="Cuomo C.A."/>
            <person name="Schwartz I.S."/>
            <person name="Kenyon C."/>
            <person name="de Hoog G.S."/>
            <person name="Govender N.P."/>
            <person name="Botha A."/>
            <person name="Moreno L."/>
            <person name="de Vries M."/>
            <person name="Munoz J.F."/>
            <person name="Stielow J.B."/>
        </authorList>
    </citation>
    <scope>NUCLEOTIDE SEQUENCE [LARGE SCALE GENOMIC DNA]</scope>
    <source>
        <strain evidence="2 3">CBS 136260</strain>
    </source>
</reference>